<feature type="domain" description="Glutaredoxin" evidence="2">
    <location>
        <begin position="349"/>
        <end position="416"/>
    </location>
</feature>
<dbReference type="PROSITE" id="PS51354">
    <property type="entry name" value="GLUTAREDOXIN_2"/>
    <property type="match status" value="1"/>
</dbReference>
<feature type="region of interest" description="Disordered" evidence="1">
    <location>
        <begin position="28"/>
        <end position="51"/>
    </location>
</feature>
<feature type="compositionally biased region" description="Low complexity" evidence="1">
    <location>
        <begin position="203"/>
        <end position="214"/>
    </location>
</feature>
<evidence type="ECO:0000256" key="1">
    <source>
        <dbReference type="SAM" id="MobiDB-lite"/>
    </source>
</evidence>
<name>A0A8T2QHG1_CERRI</name>
<accession>A0A8T2QHG1</accession>
<gene>
    <name evidence="3" type="ORF">KP509_35G055600</name>
</gene>
<sequence length="496" mass="53907">MGCASSHPDLDDRHPEQLQEHFQYEEWSHGYTGGGGAIPSMTASHPSNGTGHLHDVHVVPLSSTAFDIGMGTPNNKQFSDYGSPRGEFQGDKSMKQMLQVLESLDMGNGEPGAEHAGRASQASSILEDLRPGLERHFNQALGKNSLHGGLDSPARLLTGKENERPVLTSSPRGPLDSPLSSDAGSGSPRTFAKARKSKPNFVKKLLSRSSSSLGLRKRSGKGSSRLAKNGEADGSEDAASNSASQSAKELDEKLLFDSEFLDSYESALKEIKPEDWNTVKEGAATDMRQHDDHVQREEQDEETDTGIENGVDGQPQKLLPNAKLSLQPPKKNPLAKFEELCPPGGENTVVLYTTSLRGIRKTFEDCNNLRSALESFQVAVDERDVSMHQDFRVELKQMMDNKPVTVPRLFIKGRYIGGAEEVLQLHEDGQLGPLLEGLPQDHRGSGQPCDGCGGARFVPCLECSGSRKVVDPDNPKEVIRCPDCNENGLIQCPICC</sequence>
<feature type="region of interest" description="Disordered" evidence="1">
    <location>
        <begin position="285"/>
        <end position="317"/>
    </location>
</feature>
<dbReference type="SUPFAM" id="SSF52833">
    <property type="entry name" value="Thioredoxin-like"/>
    <property type="match status" value="1"/>
</dbReference>
<evidence type="ECO:0000313" key="3">
    <source>
        <dbReference type="EMBL" id="KAH7282995.1"/>
    </source>
</evidence>
<dbReference type="CDD" id="cd03031">
    <property type="entry name" value="GRX_GRX_like"/>
    <property type="match status" value="1"/>
</dbReference>
<evidence type="ECO:0000313" key="4">
    <source>
        <dbReference type="Proteomes" id="UP000825935"/>
    </source>
</evidence>
<dbReference type="EMBL" id="CM035440">
    <property type="protein sequence ID" value="KAH7282995.1"/>
    <property type="molecule type" value="Genomic_DNA"/>
</dbReference>
<dbReference type="PANTHER" id="PTHR45669:SF22">
    <property type="entry name" value="GLUTAREDOXIN DOMAIN-CONTAINING CYSTEINE-RICH PROTEIN CG12206-RELATED"/>
    <property type="match status" value="1"/>
</dbReference>
<evidence type="ECO:0000259" key="2">
    <source>
        <dbReference type="Pfam" id="PF00462"/>
    </source>
</evidence>
<dbReference type="InterPro" id="IPR036249">
    <property type="entry name" value="Thioredoxin-like_sf"/>
</dbReference>
<comment type="caution">
    <text evidence="3">The sequence shown here is derived from an EMBL/GenBank/DDBJ whole genome shotgun (WGS) entry which is preliminary data.</text>
</comment>
<dbReference type="Proteomes" id="UP000825935">
    <property type="component" value="Chromosome 35"/>
</dbReference>
<dbReference type="OrthoDB" id="423313at2759"/>
<feature type="region of interest" description="Disordered" evidence="1">
    <location>
        <begin position="141"/>
        <end position="245"/>
    </location>
</feature>
<proteinExistence type="predicted"/>
<dbReference type="AlphaFoldDB" id="A0A8T2QHG1"/>
<dbReference type="Pfam" id="PF00462">
    <property type="entry name" value="Glutaredoxin"/>
    <property type="match status" value="1"/>
</dbReference>
<reference evidence="3" key="1">
    <citation type="submission" date="2021-08" db="EMBL/GenBank/DDBJ databases">
        <title>WGS assembly of Ceratopteris richardii.</title>
        <authorList>
            <person name="Marchant D.B."/>
            <person name="Chen G."/>
            <person name="Jenkins J."/>
            <person name="Shu S."/>
            <person name="Leebens-Mack J."/>
            <person name="Grimwood J."/>
            <person name="Schmutz J."/>
            <person name="Soltis P."/>
            <person name="Soltis D."/>
            <person name="Chen Z.-H."/>
        </authorList>
    </citation>
    <scope>NUCLEOTIDE SEQUENCE</scope>
    <source>
        <strain evidence="3">Whitten #5841</strain>
        <tissue evidence="3">Leaf</tissue>
    </source>
</reference>
<organism evidence="3 4">
    <name type="scientific">Ceratopteris richardii</name>
    <name type="common">Triangle waterfern</name>
    <dbReference type="NCBI Taxonomy" id="49495"/>
    <lineage>
        <taxon>Eukaryota</taxon>
        <taxon>Viridiplantae</taxon>
        <taxon>Streptophyta</taxon>
        <taxon>Embryophyta</taxon>
        <taxon>Tracheophyta</taxon>
        <taxon>Polypodiopsida</taxon>
        <taxon>Polypodiidae</taxon>
        <taxon>Polypodiales</taxon>
        <taxon>Pteridineae</taxon>
        <taxon>Pteridaceae</taxon>
        <taxon>Parkerioideae</taxon>
        <taxon>Ceratopteris</taxon>
    </lineage>
</organism>
<dbReference type="Gene3D" id="3.40.30.10">
    <property type="entry name" value="Glutaredoxin"/>
    <property type="match status" value="1"/>
</dbReference>
<feature type="compositionally biased region" description="Basic and acidic residues" evidence="1">
    <location>
        <begin position="287"/>
        <end position="297"/>
    </location>
</feature>
<dbReference type="Pfam" id="PF23733">
    <property type="entry name" value="GRXCR1-2_C"/>
    <property type="match status" value="1"/>
</dbReference>
<keyword evidence="4" id="KW-1185">Reference proteome</keyword>
<dbReference type="PANTHER" id="PTHR45669">
    <property type="entry name" value="GLUTAREDOXIN DOMAIN-CONTAINING CYSTEINE-RICH PROTEIN CG12206-RELATED"/>
    <property type="match status" value="1"/>
</dbReference>
<protein>
    <recommendedName>
        <fullName evidence="2">Glutaredoxin domain-containing protein</fullName>
    </recommendedName>
</protein>
<feature type="compositionally biased region" description="Polar residues" evidence="1">
    <location>
        <begin position="41"/>
        <end position="50"/>
    </location>
</feature>
<feature type="compositionally biased region" description="Polar residues" evidence="1">
    <location>
        <begin position="178"/>
        <end position="188"/>
    </location>
</feature>
<dbReference type="InterPro" id="IPR002109">
    <property type="entry name" value="Glutaredoxin"/>
</dbReference>